<keyword evidence="2" id="KW-0784">Thiamine biosynthesis</keyword>
<gene>
    <name evidence="4" type="ORF">P7680_06185</name>
</gene>
<dbReference type="SUPFAM" id="SSF51391">
    <property type="entry name" value="Thiamin phosphate synthase"/>
    <property type="match status" value="1"/>
</dbReference>
<dbReference type="PANTHER" id="PTHR20857:SF23">
    <property type="entry name" value="THIAMINE BIOSYNTHETIC BIFUNCTIONAL ENZYME"/>
    <property type="match status" value="1"/>
</dbReference>
<evidence type="ECO:0000313" key="4">
    <source>
        <dbReference type="EMBL" id="MDG4718577.1"/>
    </source>
</evidence>
<dbReference type="PANTHER" id="PTHR20857">
    <property type="entry name" value="THIAMINE-PHOSPHATE PYROPHOSPHORYLASE"/>
    <property type="match status" value="1"/>
</dbReference>
<comment type="caution">
    <text evidence="4">The sequence shown here is derived from an EMBL/GenBank/DDBJ whole genome shotgun (WGS) entry which is preliminary data.</text>
</comment>
<dbReference type="EMBL" id="JARSBO010000003">
    <property type="protein sequence ID" value="MDG4718577.1"/>
    <property type="molecule type" value="Genomic_DNA"/>
</dbReference>
<comment type="pathway">
    <text evidence="1">Cofactor biosynthesis; thiamine diphosphate biosynthesis.</text>
</comment>
<dbReference type="RefSeq" id="WP_114100361.1">
    <property type="nucleotide sequence ID" value="NZ_JARSBO010000003.1"/>
</dbReference>
<keyword evidence="5" id="KW-1185">Reference proteome</keyword>
<evidence type="ECO:0000256" key="2">
    <source>
        <dbReference type="ARBA" id="ARBA00022977"/>
    </source>
</evidence>
<proteinExistence type="predicted"/>
<accession>A0ABT6G9K6</accession>
<dbReference type="InterPro" id="IPR022998">
    <property type="entry name" value="ThiamineP_synth_TenI"/>
</dbReference>
<dbReference type="InterPro" id="IPR013785">
    <property type="entry name" value="Aldolase_TIM"/>
</dbReference>
<evidence type="ECO:0000259" key="3">
    <source>
        <dbReference type="Pfam" id="PF02581"/>
    </source>
</evidence>
<dbReference type="Gene3D" id="3.20.20.70">
    <property type="entry name" value="Aldolase class I"/>
    <property type="match status" value="1"/>
</dbReference>
<evidence type="ECO:0000313" key="5">
    <source>
        <dbReference type="Proteomes" id="UP001529180"/>
    </source>
</evidence>
<protein>
    <submittedName>
        <fullName evidence="4">Thiamine phosphate synthase</fullName>
    </submittedName>
</protein>
<dbReference type="Proteomes" id="UP001529180">
    <property type="component" value="Unassembled WGS sequence"/>
</dbReference>
<dbReference type="InterPro" id="IPR036206">
    <property type="entry name" value="ThiamineP_synth_sf"/>
</dbReference>
<reference evidence="4 5" key="1">
    <citation type="submission" date="2023-03" db="EMBL/GenBank/DDBJ databases">
        <title>Strain FZY0004 represents a novel species in the genus Thalassospira isolated from seawater.</title>
        <authorList>
            <person name="Fu Z.-Y."/>
        </authorList>
    </citation>
    <scope>NUCLEOTIDE SEQUENCE [LARGE SCALE GENOMIC DNA]</scope>
    <source>
        <strain evidence="4 5">FZY0004</strain>
    </source>
</reference>
<dbReference type="CDD" id="cd00564">
    <property type="entry name" value="TMP_TenI"/>
    <property type="match status" value="1"/>
</dbReference>
<name>A0ABT6G9K6_9PROT</name>
<organism evidence="4 5">
    <name type="scientific">Thalassospira aquimaris</name>
    <dbReference type="NCBI Taxonomy" id="3037796"/>
    <lineage>
        <taxon>Bacteria</taxon>
        <taxon>Pseudomonadati</taxon>
        <taxon>Pseudomonadota</taxon>
        <taxon>Alphaproteobacteria</taxon>
        <taxon>Rhodospirillales</taxon>
        <taxon>Thalassospiraceae</taxon>
        <taxon>Thalassospira</taxon>
    </lineage>
</organism>
<dbReference type="Pfam" id="PF02581">
    <property type="entry name" value="TMP-TENI"/>
    <property type="match status" value="1"/>
</dbReference>
<feature type="domain" description="Thiamine phosphate synthase/TenI" evidence="3">
    <location>
        <begin position="58"/>
        <end position="204"/>
    </location>
</feature>
<sequence length="216" mass="23939">MDDTLLKQARPLNLRNGGQTCAIPPIVLMTDDLRLPDPHTAIKQLPRDSMVVFRHYIHPDRYQFAQSLRQLCKARHIPFLVANDLALALQISADGIHLPEYRILQTPGIYRQLPRKMLVTSACHSLTTLRHLGLLHPLDRPDGVMISPLFATQSHPGASSLPLARMRQMASQCHQLGIVPIGLGGINHKTCRFLRSSTLASLAGIGFSSEQSAPLR</sequence>
<evidence type="ECO:0000256" key="1">
    <source>
        <dbReference type="ARBA" id="ARBA00004948"/>
    </source>
</evidence>